<dbReference type="InterPro" id="IPR022357">
    <property type="entry name" value="MIP_CS"/>
</dbReference>
<dbReference type="PRINTS" id="PR00783">
    <property type="entry name" value="MINTRINSICP"/>
</dbReference>
<keyword evidence="3 8" id="KW-0813">Transport</keyword>
<keyword evidence="7" id="KW-0472">Membrane</keyword>
<dbReference type="PANTHER" id="PTHR19139">
    <property type="entry name" value="AQUAPORIN TRANSPORTER"/>
    <property type="match status" value="1"/>
</dbReference>
<dbReference type="Gene3D" id="1.20.1080.10">
    <property type="entry name" value="Glycerol uptake facilitator protein"/>
    <property type="match status" value="1"/>
</dbReference>
<evidence type="ECO:0000256" key="8">
    <source>
        <dbReference type="RuleBase" id="RU000477"/>
    </source>
</evidence>
<comment type="similarity">
    <text evidence="2 8">Belongs to the MIP/aquaporin (TC 1.A.8) family.</text>
</comment>
<dbReference type="PROSITE" id="PS00221">
    <property type="entry name" value="MIP"/>
    <property type="match status" value="1"/>
</dbReference>
<evidence type="ECO:0000313" key="9">
    <source>
        <dbReference type="EMBL" id="SDH58995.1"/>
    </source>
</evidence>
<evidence type="ECO:0000256" key="1">
    <source>
        <dbReference type="ARBA" id="ARBA00004651"/>
    </source>
</evidence>
<evidence type="ECO:0000256" key="4">
    <source>
        <dbReference type="ARBA" id="ARBA00022475"/>
    </source>
</evidence>
<evidence type="ECO:0000256" key="2">
    <source>
        <dbReference type="ARBA" id="ARBA00006175"/>
    </source>
</evidence>
<keyword evidence="10" id="KW-1185">Reference proteome</keyword>
<accession>A0A1G8DN21</accession>
<dbReference type="GO" id="GO:0015250">
    <property type="term" value="F:water channel activity"/>
    <property type="evidence" value="ECO:0007669"/>
    <property type="project" value="TreeGrafter"/>
</dbReference>
<keyword evidence="4" id="KW-1003">Cell membrane</keyword>
<dbReference type="OrthoDB" id="9807293at2"/>
<dbReference type="EMBL" id="FNDN01000002">
    <property type="protein sequence ID" value="SDH58995.1"/>
    <property type="molecule type" value="Genomic_DNA"/>
</dbReference>
<comment type="subcellular location">
    <subcellularLocation>
        <location evidence="1">Cell membrane</location>
        <topology evidence="1">Multi-pass membrane protein</topology>
    </subcellularLocation>
</comment>
<dbReference type="RefSeq" id="WP_072737616.1">
    <property type="nucleotide sequence ID" value="NZ_CP048813.1"/>
</dbReference>
<evidence type="ECO:0000256" key="5">
    <source>
        <dbReference type="ARBA" id="ARBA00022692"/>
    </source>
</evidence>
<gene>
    <name evidence="9" type="ORF">SAMN05444695_102348</name>
</gene>
<evidence type="ECO:0000313" key="10">
    <source>
        <dbReference type="Proteomes" id="UP000183263"/>
    </source>
</evidence>
<dbReference type="Proteomes" id="UP000183263">
    <property type="component" value="Unassembled WGS sequence"/>
</dbReference>
<dbReference type="GO" id="GO:0005886">
    <property type="term" value="C:plasma membrane"/>
    <property type="evidence" value="ECO:0007669"/>
    <property type="project" value="UniProtKB-SubCell"/>
</dbReference>
<sequence>MSPTAQEIEEIEPISEVKKYAAEAVGTFLLVFCAVGTAVFAGAKVGNLGVALAFGLTLLFLVYSIGPISGCHVNPAVTLGQFGLGRISIVTAAGYWVAQIVGGLVAGLTIFAVANSLPAYDRSVDGLGANGWGEHSPSAVVGPAGGVLENGYGIGAAMVVEVILTAVLVFVVLASTDRISNIPQAGLAIGFTLAVLHLVAIPIDNTSVNPARSIAVAFYQDGALAQLWLFIVFPLLGGIIGAFAYRAIFGRTDRLLS</sequence>
<evidence type="ECO:0000256" key="7">
    <source>
        <dbReference type="ARBA" id="ARBA00023136"/>
    </source>
</evidence>
<dbReference type="InterPro" id="IPR034294">
    <property type="entry name" value="Aquaporin_transptr"/>
</dbReference>
<evidence type="ECO:0000256" key="6">
    <source>
        <dbReference type="ARBA" id="ARBA00022989"/>
    </source>
</evidence>
<dbReference type="InterPro" id="IPR000425">
    <property type="entry name" value="MIP"/>
</dbReference>
<proteinExistence type="inferred from homology"/>
<keyword evidence="5 8" id="KW-0812">Transmembrane</keyword>
<dbReference type="SUPFAM" id="SSF81338">
    <property type="entry name" value="Aquaporin-like"/>
    <property type="match status" value="1"/>
</dbReference>
<dbReference type="Pfam" id="PF00230">
    <property type="entry name" value="MIP"/>
    <property type="match status" value="1"/>
</dbReference>
<reference evidence="9 10" key="1">
    <citation type="submission" date="2016-10" db="EMBL/GenBank/DDBJ databases">
        <authorList>
            <person name="de Groot N.N."/>
        </authorList>
    </citation>
    <scope>NUCLEOTIDE SEQUENCE [LARGE SCALE GENOMIC DNA]</scope>
    <source>
        <strain evidence="9 10">DSM 44892</strain>
    </source>
</reference>
<name>A0A1G8DN21_9NOCA</name>
<protein>
    <submittedName>
        <fullName evidence="9">Aquaporin Z</fullName>
    </submittedName>
</protein>
<dbReference type="InterPro" id="IPR023271">
    <property type="entry name" value="Aquaporin-like"/>
</dbReference>
<dbReference type="PANTHER" id="PTHR19139:SF199">
    <property type="entry name" value="MIP17260P"/>
    <property type="match status" value="1"/>
</dbReference>
<organism evidence="9 10">
    <name type="scientific">Rhodococcus triatomae</name>
    <dbReference type="NCBI Taxonomy" id="300028"/>
    <lineage>
        <taxon>Bacteria</taxon>
        <taxon>Bacillati</taxon>
        <taxon>Actinomycetota</taxon>
        <taxon>Actinomycetes</taxon>
        <taxon>Mycobacteriales</taxon>
        <taxon>Nocardiaceae</taxon>
        <taxon>Rhodococcus</taxon>
    </lineage>
</organism>
<dbReference type="AlphaFoldDB" id="A0A1G8DN21"/>
<evidence type="ECO:0000256" key="3">
    <source>
        <dbReference type="ARBA" id="ARBA00022448"/>
    </source>
</evidence>
<keyword evidence="6" id="KW-1133">Transmembrane helix</keyword>